<dbReference type="Proteomes" id="UP000039324">
    <property type="component" value="Unassembled WGS sequence"/>
</dbReference>
<dbReference type="InterPro" id="IPR001236">
    <property type="entry name" value="Lactate/malate_DH_N"/>
</dbReference>
<feature type="domain" description="Lactate/malate dehydrogenase N-terminal" evidence="10">
    <location>
        <begin position="8"/>
        <end position="155"/>
    </location>
</feature>
<keyword evidence="14" id="KW-1185">Reference proteome</keyword>
<evidence type="ECO:0000313" key="12">
    <source>
        <dbReference type="EMBL" id="CEP00860.1"/>
    </source>
</evidence>
<evidence type="ECO:0000256" key="3">
    <source>
        <dbReference type="ARBA" id="ARBA00023002"/>
    </source>
</evidence>
<dbReference type="PANTHER" id="PTHR23382">
    <property type="entry name" value="MALATE DEHYDROGENASE"/>
    <property type="match status" value="1"/>
</dbReference>
<evidence type="ECO:0000256" key="7">
    <source>
        <dbReference type="PIRSR" id="PIRSR000102-3"/>
    </source>
</evidence>
<feature type="binding site" evidence="7">
    <location>
        <position position="45"/>
    </location>
    <ligand>
        <name>NAD(+)</name>
        <dbReference type="ChEBI" id="CHEBI:57540"/>
    </ligand>
</feature>
<dbReference type="OrthoDB" id="4069699at2759"/>
<keyword evidence="9" id="KW-0816">Tricarboxylic acid cycle</keyword>
<evidence type="ECO:0000256" key="6">
    <source>
        <dbReference type="PIRSR" id="PIRSR000102-2"/>
    </source>
</evidence>
<evidence type="ECO:0000256" key="4">
    <source>
        <dbReference type="ARBA" id="ARBA00023027"/>
    </source>
</evidence>
<keyword evidence="3 8" id="KW-0560">Oxidoreductase</keyword>
<dbReference type="InterPro" id="IPR001557">
    <property type="entry name" value="L-lactate/malate_DH"/>
</dbReference>
<accession>A0A0G4IZV7</accession>
<evidence type="ECO:0000256" key="9">
    <source>
        <dbReference type="RuleBase" id="RU003405"/>
    </source>
</evidence>
<reference evidence="13 15" key="2">
    <citation type="submission" date="2018-03" db="EMBL/GenBank/DDBJ databases">
        <authorList>
            <person name="Fogelqvist J."/>
        </authorList>
    </citation>
    <scope>NUCLEOTIDE SEQUENCE [LARGE SCALE GENOMIC DNA]</scope>
</reference>
<dbReference type="InterPro" id="IPR036291">
    <property type="entry name" value="NAD(P)-bd_dom_sf"/>
</dbReference>
<sequence>MTGSSPAMRVLITGAAGQIGYSLIPLIASGQALGASQPIDLVLLDIPPAAKTLSGVAMEVDDCAYPLVVSCTATTDPAEAYAGVQVAILVGGFPRGPGMERKDLLAKNKPIFQAAGEALNAHADPDCKVVVVANPANTNCLIAAQAAPRLPKANFTALTRLDMNRAAAQIAARVGCNAARVRNCVIWGNHSKTQVPDALHATVDGHKSVQAAIGSDTWLLGDFMTTVQNRGADVIAARGLSSAMSAANAIKDHLRSWLVGTDADEFVSMGVYTTANAPYGIRPGIVFSYPVKCTKGTYQIVTGLPLHDKVAKAIQATEAELAEEKAEAGLQ</sequence>
<dbReference type="Proteomes" id="UP000290189">
    <property type="component" value="Unassembled WGS sequence"/>
</dbReference>
<dbReference type="GO" id="GO:0006099">
    <property type="term" value="P:tricarboxylic acid cycle"/>
    <property type="evidence" value="ECO:0007669"/>
    <property type="project" value="UniProtKB-KW"/>
</dbReference>
<feature type="binding site" evidence="6">
    <location>
        <position position="165"/>
    </location>
    <ligand>
        <name>substrate</name>
    </ligand>
</feature>
<evidence type="ECO:0000256" key="5">
    <source>
        <dbReference type="PIRSR" id="PIRSR000102-1"/>
    </source>
</evidence>
<dbReference type="FunFam" id="3.90.110.10:FF:000002">
    <property type="entry name" value="Malate dehydrogenase"/>
    <property type="match status" value="1"/>
</dbReference>
<feature type="binding site" evidence="7">
    <location>
        <begin position="14"/>
        <end position="20"/>
    </location>
    <ligand>
        <name>NAD(+)</name>
        <dbReference type="ChEBI" id="CHEBI:57540"/>
    </ligand>
</feature>
<dbReference type="InterPro" id="IPR001252">
    <property type="entry name" value="Malate_DH_AS"/>
</dbReference>
<gene>
    <name evidence="12" type="ORF">PBRA_008172</name>
    <name evidence="13" type="ORF">PLBR_LOCUS9202</name>
</gene>
<protein>
    <recommendedName>
        <fullName evidence="2 9">Malate dehydrogenase</fullName>
        <ecNumber evidence="2 9">1.1.1.37</ecNumber>
    </recommendedName>
</protein>
<dbReference type="EMBL" id="OVEO01000020">
    <property type="protein sequence ID" value="SPR01987.1"/>
    <property type="molecule type" value="Genomic_DNA"/>
</dbReference>
<keyword evidence="4 7" id="KW-0520">NAD</keyword>
<evidence type="ECO:0000256" key="2">
    <source>
        <dbReference type="ARBA" id="ARBA00012995"/>
    </source>
</evidence>
<dbReference type="InterPro" id="IPR010945">
    <property type="entry name" value="Malate_DH_type2"/>
</dbReference>
<name>A0A0G4IZV7_PLABS</name>
<geneLocation type="mitochondrion" evidence="13"/>
<dbReference type="STRING" id="37360.A0A0G4IZV7"/>
<dbReference type="NCBIfam" id="TIGR01759">
    <property type="entry name" value="MalateDH-SF1"/>
    <property type="match status" value="1"/>
</dbReference>
<reference evidence="12 14" key="1">
    <citation type="submission" date="2015-02" db="EMBL/GenBank/DDBJ databases">
        <authorList>
            <person name="Chooi Y.-H."/>
        </authorList>
    </citation>
    <scope>NUCLEOTIDE SEQUENCE [LARGE SCALE GENOMIC DNA]</scope>
    <source>
        <strain evidence="12">E3</strain>
    </source>
</reference>
<dbReference type="Pfam" id="PF00056">
    <property type="entry name" value="Ldh_1_N"/>
    <property type="match status" value="1"/>
</dbReference>
<dbReference type="Gene3D" id="3.90.110.10">
    <property type="entry name" value="Lactate dehydrogenase/glycoside hydrolase, family 4, C-terminal"/>
    <property type="match status" value="1"/>
</dbReference>
<evidence type="ECO:0000313" key="14">
    <source>
        <dbReference type="Proteomes" id="UP000039324"/>
    </source>
</evidence>
<feature type="binding site" evidence="7">
    <location>
        <position position="108"/>
    </location>
    <ligand>
        <name>NAD(+)</name>
        <dbReference type="ChEBI" id="CHEBI:57540"/>
    </ligand>
</feature>
<dbReference type="GO" id="GO:0030060">
    <property type="term" value="F:L-malate dehydrogenase (NAD+) activity"/>
    <property type="evidence" value="ECO:0007669"/>
    <property type="project" value="UniProtKB-EC"/>
</dbReference>
<dbReference type="PIRSF" id="PIRSF000102">
    <property type="entry name" value="Lac_mal_DH"/>
    <property type="match status" value="1"/>
</dbReference>
<dbReference type="SUPFAM" id="SSF56327">
    <property type="entry name" value="LDH C-terminal domain-like"/>
    <property type="match status" value="1"/>
</dbReference>
<keyword evidence="13" id="KW-0496">Mitochondrion</keyword>
<dbReference type="InterPro" id="IPR015955">
    <property type="entry name" value="Lactate_DH/Glyco_Ohase_4_C"/>
</dbReference>
<dbReference type="FunFam" id="3.40.50.720:FF:000010">
    <property type="entry name" value="Malate dehydrogenase"/>
    <property type="match status" value="1"/>
</dbReference>
<dbReference type="Pfam" id="PF02866">
    <property type="entry name" value="Ldh_1_C"/>
    <property type="match status" value="1"/>
</dbReference>
<proteinExistence type="inferred from homology"/>
<dbReference type="GO" id="GO:0006108">
    <property type="term" value="P:malate metabolic process"/>
    <property type="evidence" value="ECO:0007669"/>
    <property type="project" value="InterPro"/>
</dbReference>
<evidence type="ECO:0000259" key="11">
    <source>
        <dbReference type="Pfam" id="PF02866"/>
    </source>
</evidence>
<dbReference type="AlphaFoldDB" id="A0A0G4IZV7"/>
<dbReference type="NCBIfam" id="NF003916">
    <property type="entry name" value="PRK05442.1"/>
    <property type="match status" value="1"/>
</dbReference>
<feature type="binding site" evidence="6">
    <location>
        <position position="95"/>
    </location>
    <ligand>
        <name>substrate</name>
    </ligand>
</feature>
<dbReference type="EC" id="1.1.1.37" evidence="2 9"/>
<dbReference type="PROSITE" id="PS00068">
    <property type="entry name" value="MDH"/>
    <property type="match status" value="1"/>
</dbReference>
<comment type="catalytic activity">
    <reaction evidence="9">
        <text>(S)-malate + NAD(+) = oxaloacetate + NADH + H(+)</text>
        <dbReference type="Rhea" id="RHEA:21432"/>
        <dbReference type="ChEBI" id="CHEBI:15378"/>
        <dbReference type="ChEBI" id="CHEBI:15589"/>
        <dbReference type="ChEBI" id="CHEBI:16452"/>
        <dbReference type="ChEBI" id="CHEBI:57540"/>
        <dbReference type="ChEBI" id="CHEBI:57945"/>
        <dbReference type="EC" id="1.1.1.37"/>
    </reaction>
</comment>
<dbReference type="OMA" id="GMIGSNM"/>
<dbReference type="SUPFAM" id="SSF51735">
    <property type="entry name" value="NAD(P)-binding Rossmann-fold domains"/>
    <property type="match status" value="1"/>
</dbReference>
<comment type="similarity">
    <text evidence="1">Belongs to the LDH/MDH superfamily. MDH type 2 family.</text>
</comment>
<organism evidence="12 14">
    <name type="scientific">Plasmodiophora brassicae</name>
    <name type="common">Clubroot disease agent</name>
    <dbReference type="NCBI Taxonomy" id="37360"/>
    <lineage>
        <taxon>Eukaryota</taxon>
        <taxon>Sar</taxon>
        <taxon>Rhizaria</taxon>
        <taxon>Endomyxa</taxon>
        <taxon>Phytomyxea</taxon>
        <taxon>Plasmodiophorida</taxon>
        <taxon>Plasmodiophoridae</taxon>
        <taxon>Plasmodiophora</taxon>
    </lineage>
</organism>
<dbReference type="InterPro" id="IPR022383">
    <property type="entry name" value="Lactate/malate_DH_C"/>
</dbReference>
<dbReference type="EMBL" id="CDSF01000103">
    <property type="protein sequence ID" value="CEP00860.1"/>
    <property type="molecule type" value="Genomic_DNA"/>
</dbReference>
<evidence type="ECO:0000259" key="10">
    <source>
        <dbReference type="Pfam" id="PF00056"/>
    </source>
</evidence>
<dbReference type="Gene3D" id="3.40.50.720">
    <property type="entry name" value="NAD(P)-binding Rossmann-like Domain"/>
    <property type="match status" value="1"/>
</dbReference>
<feature type="active site" description="Proton acceptor" evidence="5">
    <location>
        <position position="190"/>
    </location>
</feature>
<evidence type="ECO:0000313" key="15">
    <source>
        <dbReference type="Proteomes" id="UP000290189"/>
    </source>
</evidence>
<evidence type="ECO:0000256" key="8">
    <source>
        <dbReference type="RuleBase" id="RU003369"/>
    </source>
</evidence>
<feature type="binding site" evidence="6">
    <location>
        <position position="134"/>
    </location>
    <ligand>
        <name>substrate</name>
    </ligand>
</feature>
<feature type="domain" description="Lactate/malate dehydrogenase C-terminal" evidence="11">
    <location>
        <begin position="159"/>
        <end position="327"/>
    </location>
</feature>
<evidence type="ECO:0000256" key="1">
    <source>
        <dbReference type="ARBA" id="ARBA00009613"/>
    </source>
</evidence>
<feature type="binding site" evidence="7">
    <location>
        <begin position="132"/>
        <end position="134"/>
    </location>
    <ligand>
        <name>NAD(+)</name>
        <dbReference type="ChEBI" id="CHEBI:57540"/>
    </ligand>
</feature>
<feature type="binding site" evidence="6">
    <location>
        <position position="101"/>
    </location>
    <ligand>
        <name>substrate</name>
    </ligand>
</feature>
<evidence type="ECO:0000313" key="13">
    <source>
        <dbReference type="EMBL" id="SPR01987.1"/>
    </source>
</evidence>